<dbReference type="InterPro" id="IPR006076">
    <property type="entry name" value="FAD-dep_OxRdtase"/>
</dbReference>
<dbReference type="PANTHER" id="PTHR13847">
    <property type="entry name" value="SARCOSINE DEHYDROGENASE-RELATED"/>
    <property type="match status" value="1"/>
</dbReference>
<dbReference type="Proteomes" id="UP000184368">
    <property type="component" value="Unassembled WGS sequence"/>
</dbReference>
<accession>A0A1M5IXV9</accession>
<dbReference type="Pfam" id="PF01266">
    <property type="entry name" value="DAO"/>
    <property type="match status" value="1"/>
</dbReference>
<dbReference type="PANTHER" id="PTHR13847:SF201">
    <property type="entry name" value="PUTATIBE OXIDOREDUCTASE"/>
    <property type="match status" value="1"/>
</dbReference>
<dbReference type="GO" id="GO:0005737">
    <property type="term" value="C:cytoplasm"/>
    <property type="evidence" value="ECO:0007669"/>
    <property type="project" value="TreeGrafter"/>
</dbReference>
<evidence type="ECO:0000313" key="3">
    <source>
        <dbReference type="Proteomes" id="UP000184368"/>
    </source>
</evidence>
<dbReference type="EMBL" id="FQUO01000026">
    <property type="protein sequence ID" value="SHG33101.1"/>
    <property type="molecule type" value="Genomic_DNA"/>
</dbReference>
<protein>
    <submittedName>
        <fullName evidence="2">Glycine/D-amino acid oxidase</fullName>
    </submittedName>
</protein>
<reference evidence="2 3" key="1">
    <citation type="submission" date="2016-11" db="EMBL/GenBank/DDBJ databases">
        <authorList>
            <person name="Jaros S."/>
            <person name="Januszkiewicz K."/>
            <person name="Wedrychowicz H."/>
        </authorList>
    </citation>
    <scope>NUCLEOTIDE SEQUENCE [LARGE SCALE GENOMIC DNA]</scope>
    <source>
        <strain evidence="2 3">DSM 26897</strain>
    </source>
</reference>
<keyword evidence="3" id="KW-1185">Reference proteome</keyword>
<sequence length="405" mass="45725">MDLHSGYPYWLIRNGLLAEYPALTHNLPDEEIVIIGSGISGALAAHELCKAGFRCTILDKRLLAAGSTWASTAQLNYEIDASMLQLAKWYGEEQAAMVYHASFQSVNKVQDISAEIGLMGDGNGRSSIYLASDRNGKKEAPKEAAIRQKHGLPVSVLDRDALQARRIMQQDCALYHQHAFQFDAYQMTARLIQHNVAKGNLKVYTRTCVEKLASQKDGVVLETSEGYQVRCRFVVCAPGYESAQFLPRKVMDLHATYALVTQPLPEEQLWKERSLIWETKRPYFYCRTTTDNRIMMGGEDVPFRNPKRRDALMGVKEEALLKHCRTLFPHLHINADFVWCGTFGESPDGLPYIGRYPGIDHVFFALGYGGNGTTYSTMAAEMARNHLTGVRDEREQLFGFDRKRK</sequence>
<dbReference type="RefSeq" id="WP_073048514.1">
    <property type="nucleotide sequence ID" value="NZ_FQUO01000026.1"/>
</dbReference>
<gene>
    <name evidence="2" type="ORF">SAMN05444008_12629</name>
</gene>
<dbReference type="Gene3D" id="3.50.50.60">
    <property type="entry name" value="FAD/NAD(P)-binding domain"/>
    <property type="match status" value="1"/>
</dbReference>
<evidence type="ECO:0000313" key="2">
    <source>
        <dbReference type="EMBL" id="SHG33101.1"/>
    </source>
</evidence>
<proteinExistence type="predicted"/>
<feature type="domain" description="FAD dependent oxidoreductase" evidence="1">
    <location>
        <begin position="32"/>
        <end position="383"/>
    </location>
</feature>
<dbReference type="InterPro" id="IPR036188">
    <property type="entry name" value="FAD/NAD-bd_sf"/>
</dbReference>
<dbReference type="STRING" id="1302690.BUE76_05520"/>
<evidence type="ECO:0000259" key="1">
    <source>
        <dbReference type="Pfam" id="PF01266"/>
    </source>
</evidence>
<dbReference type="Gene3D" id="3.30.9.10">
    <property type="entry name" value="D-Amino Acid Oxidase, subunit A, domain 2"/>
    <property type="match status" value="1"/>
</dbReference>
<name>A0A1M5IXV9_9BACT</name>
<dbReference type="SUPFAM" id="SSF51905">
    <property type="entry name" value="FAD/NAD(P)-binding domain"/>
    <property type="match status" value="1"/>
</dbReference>
<organism evidence="2 3">
    <name type="scientific">Cnuella takakiae</name>
    <dbReference type="NCBI Taxonomy" id="1302690"/>
    <lineage>
        <taxon>Bacteria</taxon>
        <taxon>Pseudomonadati</taxon>
        <taxon>Bacteroidota</taxon>
        <taxon>Chitinophagia</taxon>
        <taxon>Chitinophagales</taxon>
        <taxon>Chitinophagaceae</taxon>
        <taxon>Cnuella</taxon>
    </lineage>
</organism>
<dbReference type="AlphaFoldDB" id="A0A1M5IXV9"/>
<dbReference type="OrthoDB" id="571248at2"/>